<name>A0A2T5G1C3_9SPHN</name>
<reference evidence="1 2" key="1">
    <citation type="submission" date="2017-09" db="EMBL/GenBank/DDBJ databases">
        <title>Sphingomonas panjinensis sp.nov., isolated from oil-contaminated soil.</title>
        <authorList>
            <person name="Wang L."/>
            <person name="Chen L."/>
        </authorList>
    </citation>
    <scope>NUCLEOTIDE SEQUENCE [LARGE SCALE GENOMIC DNA]</scope>
    <source>
        <strain evidence="1 2">FW-11</strain>
    </source>
</reference>
<evidence type="ECO:0000313" key="2">
    <source>
        <dbReference type="Proteomes" id="UP000244162"/>
    </source>
</evidence>
<evidence type="ECO:0000313" key="1">
    <source>
        <dbReference type="EMBL" id="PTQ12945.1"/>
    </source>
</evidence>
<sequence>MPAIRAAADAHFAALAPSTADERQRTLRGLRSATILQQEDAAEAEATLKMLRVHVADVPLDILEAACRAYCNAPGKRFFPKSAGELRTFINPLIYARQARAYRLKKLAAQAEKEEAERRRLEDDPLTPEAMAAIKAEFGLDRLGEESAAPAAGSAPLDKGVTTFGDAASSAIDSIAAE</sequence>
<keyword evidence="2" id="KW-1185">Reference proteome</keyword>
<dbReference type="EMBL" id="NWBU01000004">
    <property type="protein sequence ID" value="PTQ12945.1"/>
    <property type="molecule type" value="Genomic_DNA"/>
</dbReference>
<organism evidence="1 2">
    <name type="scientific">Sphingomonas oleivorans</name>
    <dbReference type="NCBI Taxonomy" id="1735121"/>
    <lineage>
        <taxon>Bacteria</taxon>
        <taxon>Pseudomonadati</taxon>
        <taxon>Pseudomonadota</taxon>
        <taxon>Alphaproteobacteria</taxon>
        <taxon>Sphingomonadales</taxon>
        <taxon>Sphingomonadaceae</taxon>
        <taxon>Sphingomonas</taxon>
    </lineage>
</organism>
<proteinExistence type="predicted"/>
<gene>
    <name evidence="1" type="ORF">CLG96_02040</name>
</gene>
<dbReference type="AlphaFoldDB" id="A0A2T5G1C3"/>
<protein>
    <submittedName>
        <fullName evidence="1">Uncharacterized protein</fullName>
    </submittedName>
</protein>
<dbReference type="Proteomes" id="UP000244162">
    <property type="component" value="Unassembled WGS sequence"/>
</dbReference>
<accession>A0A2T5G1C3</accession>
<comment type="caution">
    <text evidence="1">The sequence shown here is derived from an EMBL/GenBank/DDBJ whole genome shotgun (WGS) entry which is preliminary data.</text>
</comment>